<dbReference type="Proteomes" id="UP000593594">
    <property type="component" value="Chromosome"/>
</dbReference>
<sequence>MSKDTEPIGERDLMAYADGFLDADPARKAAVERHLEHDACARAHVAEIAAQNEEIRAFYGRALAEPVPERVQAALSGMPAARSRATLRAASVAALTVIAAGGGWMFGHSDGGVGDWTPDRFVTSAALHHGEAETRNAMATGAGIEPMGKPLAWLNQRISLEIAAPDLSVEGFTLVDKEKIGADSDPTVRLVYRADDDTTLNLFLRPRWEERGDHIARTEANGVTVHYWLDGPLAVALTTDAAGEDADRLAAAVHRSVKRTRLVEQPPATALDSASPRAMPMAVGSDGLAPLPAGSVAADAPDRQLN</sequence>
<proteinExistence type="predicted"/>
<feature type="region of interest" description="Disordered" evidence="1">
    <location>
        <begin position="263"/>
        <end position="306"/>
    </location>
</feature>
<evidence type="ECO:0000313" key="2">
    <source>
        <dbReference type="EMBL" id="QPC43172.1"/>
    </source>
</evidence>
<dbReference type="AlphaFoldDB" id="A0A7S8C4E7"/>
<name>A0A7S8C4E7_9HYPH</name>
<evidence type="ECO:0000313" key="3">
    <source>
        <dbReference type="Proteomes" id="UP000593594"/>
    </source>
</evidence>
<organism evidence="2 3">
    <name type="scientific">Kaustia mangrovi</name>
    <dbReference type="NCBI Taxonomy" id="2593653"/>
    <lineage>
        <taxon>Bacteria</taxon>
        <taxon>Pseudomonadati</taxon>
        <taxon>Pseudomonadota</taxon>
        <taxon>Alphaproteobacteria</taxon>
        <taxon>Hyphomicrobiales</taxon>
        <taxon>Parvibaculaceae</taxon>
        <taxon>Kaustia</taxon>
    </lineage>
</organism>
<reference evidence="2 3" key="1">
    <citation type="submission" date="2020-06" db="EMBL/GenBank/DDBJ databases">
        <title>Genome sequence of 2 isolates from Red Sea Mangroves.</title>
        <authorList>
            <person name="Sefrji F."/>
            <person name="Michoud G."/>
            <person name="Merlino G."/>
            <person name="Daffonchio D."/>
        </authorList>
    </citation>
    <scope>NUCLEOTIDE SEQUENCE [LARGE SCALE GENOMIC DNA]</scope>
    <source>
        <strain evidence="2 3">R1DC25</strain>
    </source>
</reference>
<protein>
    <submittedName>
        <fullName evidence="2">Anti-sigma factor</fullName>
    </submittedName>
</protein>
<dbReference type="RefSeq" id="WP_213160533.1">
    <property type="nucleotide sequence ID" value="NZ_CP058214.1"/>
</dbReference>
<evidence type="ECO:0000256" key="1">
    <source>
        <dbReference type="SAM" id="MobiDB-lite"/>
    </source>
</evidence>
<dbReference type="EMBL" id="CP058214">
    <property type="protein sequence ID" value="QPC43172.1"/>
    <property type="molecule type" value="Genomic_DNA"/>
</dbReference>
<gene>
    <name evidence="2" type="ORF">HW532_11010</name>
</gene>
<keyword evidence="3" id="KW-1185">Reference proteome</keyword>
<dbReference type="KEGG" id="kmn:HW532_11010"/>
<accession>A0A7S8C4E7</accession>